<comment type="caution">
    <text evidence="1">The sequence shown here is derived from an EMBL/GenBank/DDBJ whole genome shotgun (WGS) entry which is preliminary data.</text>
</comment>
<evidence type="ECO:0000313" key="2">
    <source>
        <dbReference type="Proteomes" id="UP000499080"/>
    </source>
</evidence>
<gene>
    <name evidence="1" type="ORF">AVEN_250412_1</name>
</gene>
<protein>
    <submittedName>
        <fullName evidence="1">Uncharacterized protein</fullName>
    </submittedName>
</protein>
<keyword evidence="2" id="KW-1185">Reference proteome</keyword>
<organism evidence="1 2">
    <name type="scientific">Araneus ventricosus</name>
    <name type="common">Orbweaver spider</name>
    <name type="synonym">Epeira ventricosa</name>
    <dbReference type="NCBI Taxonomy" id="182803"/>
    <lineage>
        <taxon>Eukaryota</taxon>
        <taxon>Metazoa</taxon>
        <taxon>Ecdysozoa</taxon>
        <taxon>Arthropoda</taxon>
        <taxon>Chelicerata</taxon>
        <taxon>Arachnida</taxon>
        <taxon>Araneae</taxon>
        <taxon>Araneomorphae</taxon>
        <taxon>Entelegynae</taxon>
        <taxon>Araneoidea</taxon>
        <taxon>Araneidae</taxon>
        <taxon>Araneus</taxon>
    </lineage>
</organism>
<name>A0A4Y2EGI6_ARAVE</name>
<reference evidence="1 2" key="1">
    <citation type="journal article" date="2019" name="Sci. Rep.">
        <title>Orb-weaving spider Araneus ventricosus genome elucidates the spidroin gene catalogue.</title>
        <authorList>
            <person name="Kono N."/>
            <person name="Nakamura H."/>
            <person name="Ohtoshi R."/>
            <person name="Moran D.A.P."/>
            <person name="Shinohara A."/>
            <person name="Yoshida Y."/>
            <person name="Fujiwara M."/>
            <person name="Mori M."/>
            <person name="Tomita M."/>
            <person name="Arakawa K."/>
        </authorList>
    </citation>
    <scope>NUCLEOTIDE SEQUENCE [LARGE SCALE GENOMIC DNA]</scope>
</reference>
<accession>A0A4Y2EGI6</accession>
<dbReference type="Proteomes" id="UP000499080">
    <property type="component" value="Unassembled WGS sequence"/>
</dbReference>
<proteinExistence type="predicted"/>
<dbReference type="EMBL" id="BGPR01000584">
    <property type="protein sequence ID" value="GBM27376.1"/>
    <property type="molecule type" value="Genomic_DNA"/>
</dbReference>
<evidence type="ECO:0000313" key="1">
    <source>
        <dbReference type="EMBL" id="GBM27376.1"/>
    </source>
</evidence>
<dbReference type="AlphaFoldDB" id="A0A4Y2EGI6"/>
<sequence>MWLVFLPANSMKTGLNPGQDEFDVLSESTSYNCGKGISGVMMRGIDALDAILRRHHGDKTWKEAKKYYYAPGATNPHYAAERRVYGNLDRREERQNSVEPRESELTAANLCSDSGKFGLSGKFGKLLLIYQMQ</sequence>